<keyword evidence="3" id="KW-1185">Reference proteome</keyword>
<dbReference type="Pfam" id="PF01738">
    <property type="entry name" value="DLH"/>
    <property type="match status" value="1"/>
</dbReference>
<dbReference type="PANTHER" id="PTHR17630:SF44">
    <property type="entry name" value="PROTEIN AIM2"/>
    <property type="match status" value="1"/>
</dbReference>
<dbReference type="EMBL" id="SPLM01000040">
    <property type="protein sequence ID" value="TMW64447.1"/>
    <property type="molecule type" value="Genomic_DNA"/>
</dbReference>
<protein>
    <recommendedName>
        <fullName evidence="1">Dienelactone hydrolase domain-containing protein</fullName>
    </recommendedName>
</protein>
<gene>
    <name evidence="2" type="ORF">Poli38472_013069</name>
</gene>
<evidence type="ECO:0000259" key="1">
    <source>
        <dbReference type="Pfam" id="PF01738"/>
    </source>
</evidence>
<dbReference type="InterPro" id="IPR002925">
    <property type="entry name" value="Dienelactn_hydro"/>
</dbReference>
<dbReference type="SUPFAM" id="SSF53474">
    <property type="entry name" value="alpha/beta-Hydrolases"/>
    <property type="match status" value="1"/>
</dbReference>
<dbReference type="OrthoDB" id="17560at2759"/>
<organism evidence="2 3">
    <name type="scientific">Pythium oligandrum</name>
    <name type="common">Mycoparasitic fungus</name>
    <dbReference type="NCBI Taxonomy" id="41045"/>
    <lineage>
        <taxon>Eukaryota</taxon>
        <taxon>Sar</taxon>
        <taxon>Stramenopiles</taxon>
        <taxon>Oomycota</taxon>
        <taxon>Peronosporomycetes</taxon>
        <taxon>Pythiales</taxon>
        <taxon>Pythiaceae</taxon>
        <taxon>Pythium</taxon>
    </lineage>
</organism>
<dbReference type="Proteomes" id="UP000794436">
    <property type="component" value="Unassembled WGS sequence"/>
</dbReference>
<dbReference type="GO" id="GO:0016787">
    <property type="term" value="F:hydrolase activity"/>
    <property type="evidence" value="ECO:0007669"/>
    <property type="project" value="InterPro"/>
</dbReference>
<name>A0A8K1CJ76_PYTOL</name>
<proteinExistence type="predicted"/>
<feature type="domain" description="Dienelactone hydrolase" evidence="1">
    <location>
        <begin position="30"/>
        <end position="253"/>
    </location>
</feature>
<dbReference type="InterPro" id="IPR029058">
    <property type="entry name" value="AB_hydrolase_fold"/>
</dbReference>
<comment type="caution">
    <text evidence="2">The sequence shown here is derived from an EMBL/GenBank/DDBJ whole genome shotgun (WGS) entry which is preliminary data.</text>
</comment>
<dbReference type="Gene3D" id="3.40.50.1820">
    <property type="entry name" value="alpha/beta hydrolase"/>
    <property type="match status" value="1"/>
</dbReference>
<dbReference type="AlphaFoldDB" id="A0A8K1CJ76"/>
<evidence type="ECO:0000313" key="2">
    <source>
        <dbReference type="EMBL" id="TMW64447.1"/>
    </source>
</evidence>
<evidence type="ECO:0000313" key="3">
    <source>
        <dbReference type="Proteomes" id="UP000794436"/>
    </source>
</evidence>
<dbReference type="PANTHER" id="PTHR17630">
    <property type="entry name" value="DIENELACTONE HYDROLASE"/>
    <property type="match status" value="1"/>
</dbReference>
<accession>A0A8K1CJ76</accession>
<reference evidence="2" key="1">
    <citation type="submission" date="2019-03" db="EMBL/GenBank/DDBJ databases">
        <title>Long read genome sequence of the mycoparasitic Pythium oligandrum ATCC 38472 isolated from sugarbeet rhizosphere.</title>
        <authorList>
            <person name="Gaulin E."/>
        </authorList>
    </citation>
    <scope>NUCLEOTIDE SEQUENCE</scope>
    <source>
        <strain evidence="2">ATCC 38472_TT</strain>
    </source>
</reference>
<sequence length="255" mass="28319">MSSCCPPGSEPPRAASPHVGEIKRFAQTDLYVAGPRSAKVGVLAFTNVFGWDSGRTKQDADRLGEKGYAVVIVDVTKGDWMRMEDDIDATMGPWLRRTDYDNLVKPSIDDAIAYLQQEARAQQIVSYGYCYGGWIGARLSTVSPPLIKGHVSFHPSWVMEKMLHGEDAVEKMTEAIKVPQLLLSASNDPGFVRTGGSVERILKANPDISSLSEVVDYEYVRHGWVNRGDLTDEKVKAAVGDAWERTYEFFEKIID</sequence>